<comment type="caution">
    <text evidence="7">The sequence shown here is derived from an EMBL/GenBank/DDBJ whole genome shotgun (WGS) entry which is preliminary data.</text>
</comment>
<organism evidence="7 8">
    <name type="scientific">Parazoarcus communis SWub3 = DSM 12120</name>
    <dbReference type="NCBI Taxonomy" id="1121029"/>
    <lineage>
        <taxon>Bacteria</taxon>
        <taxon>Pseudomonadati</taxon>
        <taxon>Pseudomonadota</taxon>
        <taxon>Betaproteobacteria</taxon>
        <taxon>Rhodocyclales</taxon>
        <taxon>Zoogloeaceae</taxon>
        <taxon>Parazoarcus</taxon>
    </lineage>
</organism>
<dbReference type="Pfam" id="PF02653">
    <property type="entry name" value="BPD_transp_2"/>
    <property type="match status" value="1"/>
</dbReference>
<dbReference type="PANTHER" id="PTHR30482:SF17">
    <property type="entry name" value="ABC TRANSPORTER ATP-BINDING PROTEIN"/>
    <property type="match status" value="1"/>
</dbReference>
<keyword evidence="8" id="KW-1185">Reference proteome</keyword>
<keyword evidence="5 6" id="KW-0472">Membrane</keyword>
<dbReference type="PROSITE" id="PS51257">
    <property type="entry name" value="PROKAR_LIPOPROTEIN"/>
    <property type="match status" value="1"/>
</dbReference>
<sequence length="323" mass="34575">MNTREVLIMAASGLLLAGLACLPLADEGFWLTLGISLAGYVAMSTAWALFSGPTSYVSLATAAFFGTGAYVVVNLGETAPWPVVLVVAAVCGALLALLAGMATLRLTGVHFVIFTFGLAELIRQLVTWYQTNIGGAVGQYVFVDISSAQIYWQLLALCGLVFLAGWAINRSRLGLALRVIGDDETVAAHSGINTARVKLLLFCISGAFIAVVGAVLAPRWTYIEPSIAFNSMISFQVVIMALLGGSRRLWGPLVGVIPFTVLYELISGHFPNHTHLLLGTAFLLIVYFLPQGVAGRIEQLRLRRTHRETHAARSPATLGETAR</sequence>
<dbReference type="OrthoDB" id="9814461at2"/>
<comment type="subcellular location">
    <subcellularLocation>
        <location evidence="1">Cell membrane</location>
        <topology evidence="1">Multi-pass membrane protein</topology>
    </subcellularLocation>
</comment>
<accession>A0A323USN1</accession>
<feature type="transmembrane region" description="Helical" evidence="6">
    <location>
        <begin position="250"/>
        <end position="270"/>
    </location>
</feature>
<name>A0A323USN1_9RHOO</name>
<keyword evidence="3 6" id="KW-0812">Transmembrane</keyword>
<protein>
    <submittedName>
        <fullName evidence="7">Branched-chain amino acid ABC transporter permease</fullName>
    </submittedName>
</protein>
<dbReference type="GO" id="GO:0005886">
    <property type="term" value="C:plasma membrane"/>
    <property type="evidence" value="ECO:0007669"/>
    <property type="project" value="UniProtKB-SubCell"/>
</dbReference>
<reference evidence="7 8" key="1">
    <citation type="submission" date="2018-06" db="EMBL/GenBank/DDBJ databases">
        <title>Azoarcus communis strain SWub3 genome.</title>
        <authorList>
            <person name="Zorraquino Salvo V."/>
            <person name="Toubiana D."/>
            <person name="Blumwald E."/>
        </authorList>
    </citation>
    <scope>NUCLEOTIDE SEQUENCE [LARGE SCALE GENOMIC DNA]</scope>
    <source>
        <strain evidence="7 8">SWub3</strain>
    </source>
</reference>
<evidence type="ECO:0000256" key="3">
    <source>
        <dbReference type="ARBA" id="ARBA00022692"/>
    </source>
</evidence>
<feature type="transmembrane region" description="Helical" evidence="6">
    <location>
        <begin position="199"/>
        <end position="220"/>
    </location>
</feature>
<evidence type="ECO:0000256" key="2">
    <source>
        <dbReference type="ARBA" id="ARBA00022475"/>
    </source>
</evidence>
<feature type="transmembrane region" description="Helical" evidence="6">
    <location>
        <begin position="111"/>
        <end position="130"/>
    </location>
</feature>
<dbReference type="PANTHER" id="PTHR30482">
    <property type="entry name" value="HIGH-AFFINITY BRANCHED-CHAIN AMINO ACID TRANSPORT SYSTEM PERMEASE"/>
    <property type="match status" value="1"/>
</dbReference>
<dbReference type="InterPro" id="IPR043428">
    <property type="entry name" value="LivM-like"/>
</dbReference>
<evidence type="ECO:0000256" key="4">
    <source>
        <dbReference type="ARBA" id="ARBA00022989"/>
    </source>
</evidence>
<dbReference type="AlphaFoldDB" id="A0A323USN1"/>
<evidence type="ECO:0000256" key="6">
    <source>
        <dbReference type="SAM" id="Phobius"/>
    </source>
</evidence>
<feature type="transmembrane region" description="Helical" evidence="6">
    <location>
        <begin position="56"/>
        <end position="73"/>
    </location>
</feature>
<feature type="transmembrane region" description="Helical" evidence="6">
    <location>
        <begin position="276"/>
        <end position="297"/>
    </location>
</feature>
<gene>
    <name evidence="7" type="ORF">DNK49_20450</name>
</gene>
<dbReference type="EMBL" id="QKOE01000024">
    <property type="protein sequence ID" value="PZA14670.1"/>
    <property type="molecule type" value="Genomic_DNA"/>
</dbReference>
<feature type="transmembrane region" description="Helical" evidence="6">
    <location>
        <begin position="30"/>
        <end position="49"/>
    </location>
</feature>
<evidence type="ECO:0000256" key="5">
    <source>
        <dbReference type="ARBA" id="ARBA00023136"/>
    </source>
</evidence>
<keyword evidence="2" id="KW-1003">Cell membrane</keyword>
<feature type="transmembrane region" description="Helical" evidence="6">
    <location>
        <begin position="79"/>
        <end position="99"/>
    </location>
</feature>
<keyword evidence="4 6" id="KW-1133">Transmembrane helix</keyword>
<dbReference type="CDD" id="cd06581">
    <property type="entry name" value="TM_PBP1_LivM_like"/>
    <property type="match status" value="1"/>
</dbReference>
<proteinExistence type="predicted"/>
<feature type="transmembrane region" description="Helical" evidence="6">
    <location>
        <begin position="226"/>
        <end position="243"/>
    </location>
</feature>
<dbReference type="GO" id="GO:0015658">
    <property type="term" value="F:branched-chain amino acid transmembrane transporter activity"/>
    <property type="evidence" value="ECO:0007669"/>
    <property type="project" value="InterPro"/>
</dbReference>
<evidence type="ECO:0000256" key="1">
    <source>
        <dbReference type="ARBA" id="ARBA00004651"/>
    </source>
</evidence>
<dbReference type="InterPro" id="IPR001851">
    <property type="entry name" value="ABC_transp_permease"/>
</dbReference>
<evidence type="ECO:0000313" key="8">
    <source>
        <dbReference type="Proteomes" id="UP000248259"/>
    </source>
</evidence>
<dbReference type="Proteomes" id="UP000248259">
    <property type="component" value="Unassembled WGS sequence"/>
</dbReference>
<evidence type="ECO:0000313" key="7">
    <source>
        <dbReference type="EMBL" id="PZA14670.1"/>
    </source>
</evidence>
<feature type="transmembrane region" description="Helical" evidence="6">
    <location>
        <begin position="150"/>
        <end position="168"/>
    </location>
</feature>
<dbReference type="RefSeq" id="WP_110529194.1">
    <property type="nucleotide sequence ID" value="NZ_QKOE01000024.1"/>
</dbReference>